<dbReference type="AlphaFoldDB" id="A0A699JBU4"/>
<dbReference type="EMBL" id="BKCJ010390606">
    <property type="protein sequence ID" value="GFA23835.1"/>
    <property type="molecule type" value="Genomic_DNA"/>
</dbReference>
<name>A0A699JBU4_TANCI</name>
<organism evidence="1">
    <name type="scientific">Tanacetum cinerariifolium</name>
    <name type="common">Dalmatian daisy</name>
    <name type="synonym">Chrysanthemum cinerariifolium</name>
    <dbReference type="NCBI Taxonomy" id="118510"/>
    <lineage>
        <taxon>Eukaryota</taxon>
        <taxon>Viridiplantae</taxon>
        <taxon>Streptophyta</taxon>
        <taxon>Embryophyta</taxon>
        <taxon>Tracheophyta</taxon>
        <taxon>Spermatophyta</taxon>
        <taxon>Magnoliopsida</taxon>
        <taxon>eudicotyledons</taxon>
        <taxon>Gunneridae</taxon>
        <taxon>Pentapetalae</taxon>
        <taxon>asterids</taxon>
        <taxon>campanulids</taxon>
        <taxon>Asterales</taxon>
        <taxon>Asteraceae</taxon>
        <taxon>Asteroideae</taxon>
        <taxon>Anthemideae</taxon>
        <taxon>Anthemidinae</taxon>
        <taxon>Tanacetum</taxon>
    </lineage>
</organism>
<protein>
    <submittedName>
        <fullName evidence="1">Uncharacterized protein</fullName>
    </submittedName>
</protein>
<evidence type="ECO:0000313" key="1">
    <source>
        <dbReference type="EMBL" id="GFA23835.1"/>
    </source>
</evidence>
<reference evidence="1" key="1">
    <citation type="journal article" date="2019" name="Sci. Rep.">
        <title>Draft genome of Tanacetum cinerariifolium, the natural source of mosquito coil.</title>
        <authorList>
            <person name="Yamashiro T."/>
            <person name="Shiraishi A."/>
            <person name="Satake H."/>
            <person name="Nakayama K."/>
        </authorList>
    </citation>
    <scope>NUCLEOTIDE SEQUENCE</scope>
</reference>
<accession>A0A699JBU4</accession>
<gene>
    <name evidence="1" type="ORF">Tci_595807</name>
</gene>
<sequence length="43" mass="4558">PRVLVLCWGRWGSDCRSSGSGGEGSKKWGEVVAGMAGYKGEQE</sequence>
<feature type="non-terminal residue" evidence="1">
    <location>
        <position position="1"/>
    </location>
</feature>
<comment type="caution">
    <text evidence="1">The sequence shown here is derived from an EMBL/GenBank/DDBJ whole genome shotgun (WGS) entry which is preliminary data.</text>
</comment>
<proteinExistence type="predicted"/>